<keyword evidence="2" id="KW-1185">Reference proteome</keyword>
<gene>
    <name evidence="1" type="ORF">PENTCL1PPCAC_4190</name>
</gene>
<dbReference type="EMBL" id="BTSX01000001">
    <property type="protein sequence ID" value="GMS82015.1"/>
    <property type="molecule type" value="Genomic_DNA"/>
</dbReference>
<organism evidence="1 2">
    <name type="scientific">Pristionchus entomophagus</name>
    <dbReference type="NCBI Taxonomy" id="358040"/>
    <lineage>
        <taxon>Eukaryota</taxon>
        <taxon>Metazoa</taxon>
        <taxon>Ecdysozoa</taxon>
        <taxon>Nematoda</taxon>
        <taxon>Chromadorea</taxon>
        <taxon>Rhabditida</taxon>
        <taxon>Rhabditina</taxon>
        <taxon>Diplogasteromorpha</taxon>
        <taxon>Diplogasteroidea</taxon>
        <taxon>Neodiplogasteridae</taxon>
        <taxon>Pristionchus</taxon>
    </lineage>
</organism>
<evidence type="ECO:0000313" key="2">
    <source>
        <dbReference type="Proteomes" id="UP001432027"/>
    </source>
</evidence>
<protein>
    <submittedName>
        <fullName evidence="1">Uncharacterized protein</fullName>
    </submittedName>
</protein>
<dbReference type="AlphaFoldDB" id="A0AAV5SHT9"/>
<accession>A0AAV5SHT9</accession>
<evidence type="ECO:0000313" key="1">
    <source>
        <dbReference type="EMBL" id="GMS82015.1"/>
    </source>
</evidence>
<name>A0AAV5SHT9_9BILA</name>
<comment type="caution">
    <text evidence="1">The sequence shown here is derived from an EMBL/GenBank/DDBJ whole genome shotgun (WGS) entry which is preliminary data.</text>
</comment>
<reference evidence="1" key="1">
    <citation type="submission" date="2023-10" db="EMBL/GenBank/DDBJ databases">
        <title>Genome assembly of Pristionchus species.</title>
        <authorList>
            <person name="Yoshida K."/>
            <person name="Sommer R.J."/>
        </authorList>
    </citation>
    <scope>NUCLEOTIDE SEQUENCE</scope>
    <source>
        <strain evidence="1">RS0144</strain>
    </source>
</reference>
<feature type="non-terminal residue" evidence="1">
    <location>
        <position position="1"/>
    </location>
</feature>
<proteinExistence type="predicted"/>
<dbReference type="Proteomes" id="UP001432027">
    <property type="component" value="Unassembled WGS sequence"/>
</dbReference>
<sequence length="69" mass="7939">AHYLRNVPVFWILRVPARVQGESSSLRSNGEGNLRGDNSYQKCGRVRSSHWRESRVLCLTMIISSYCKI</sequence>